<proteinExistence type="predicted"/>
<comment type="caution">
    <text evidence="2">The sequence shown here is derived from an EMBL/GenBank/DDBJ whole genome shotgun (WGS) entry which is preliminary data.</text>
</comment>
<evidence type="ECO:0000256" key="1">
    <source>
        <dbReference type="SAM" id="SignalP"/>
    </source>
</evidence>
<dbReference type="HOGENOM" id="CLU_3273569_0_0_5"/>
<reference evidence="2 3" key="1">
    <citation type="journal article" date="2012" name="J. Bacteriol.">
        <title>Draft Genome Sequence of Novosphingobium nitrogenifigens Y88T.</title>
        <authorList>
            <person name="Strabala T.J."/>
            <person name="Macdonald L."/>
            <person name="Liu V."/>
            <person name="Smit A.M."/>
        </authorList>
    </citation>
    <scope>NUCLEOTIDE SEQUENCE [LARGE SCALE GENOMIC DNA]</scope>
    <source>
        <strain evidence="2 3">DSM 19370</strain>
    </source>
</reference>
<organism evidence="2 3">
    <name type="scientific">Novosphingobium nitrogenifigens DSM 19370</name>
    <dbReference type="NCBI Taxonomy" id="983920"/>
    <lineage>
        <taxon>Bacteria</taxon>
        <taxon>Pseudomonadati</taxon>
        <taxon>Pseudomonadota</taxon>
        <taxon>Alphaproteobacteria</taxon>
        <taxon>Sphingomonadales</taxon>
        <taxon>Sphingomonadaceae</taxon>
        <taxon>Novosphingobium</taxon>
    </lineage>
</organism>
<evidence type="ECO:0000313" key="2">
    <source>
        <dbReference type="EMBL" id="EGD58344.1"/>
    </source>
</evidence>
<sequence>MKTLSILSFALALSFSLIATTVVVPVAAETTGGTTATRYVA</sequence>
<keyword evidence="1" id="KW-0732">Signal</keyword>
<evidence type="ECO:0000313" key="3">
    <source>
        <dbReference type="Proteomes" id="UP000004728"/>
    </source>
</evidence>
<feature type="signal peptide" evidence="1">
    <location>
        <begin position="1"/>
        <end position="19"/>
    </location>
</feature>
<protein>
    <submittedName>
        <fullName evidence="2">Uncharacterized protein</fullName>
    </submittedName>
</protein>
<feature type="chain" id="PRO_5003277925" evidence="1">
    <location>
        <begin position="20"/>
        <end position="41"/>
    </location>
</feature>
<dbReference type="InParanoid" id="F1ZAL9"/>
<dbReference type="Proteomes" id="UP000004728">
    <property type="component" value="Unassembled WGS sequence"/>
</dbReference>
<keyword evidence="3" id="KW-1185">Reference proteome</keyword>
<dbReference type="EMBL" id="AEWJ01000043">
    <property type="protein sequence ID" value="EGD58344.1"/>
    <property type="molecule type" value="Genomic_DNA"/>
</dbReference>
<name>F1ZAL9_9SPHN</name>
<gene>
    <name evidence="2" type="ORF">Y88_0398</name>
</gene>
<accession>F1ZAL9</accession>
<dbReference type="RefSeq" id="WP_008066964.1">
    <property type="nucleotide sequence ID" value="NZ_AQWK01000011.1"/>
</dbReference>
<dbReference type="AlphaFoldDB" id="F1ZAL9"/>